<name>F1A592_DICPU</name>
<dbReference type="SUPFAM" id="SSF54928">
    <property type="entry name" value="RNA-binding domain, RBD"/>
    <property type="match status" value="1"/>
</dbReference>
<dbReference type="GeneID" id="10510563"/>
<dbReference type="FunFam" id="3.30.70.330:FF:001806">
    <property type="match status" value="1"/>
</dbReference>
<feature type="compositionally biased region" description="Low complexity" evidence="2">
    <location>
        <begin position="230"/>
        <end position="257"/>
    </location>
</feature>
<dbReference type="SMART" id="SM00360">
    <property type="entry name" value="RRM"/>
    <property type="match status" value="1"/>
</dbReference>
<dbReference type="OrthoDB" id="193499at2759"/>
<dbReference type="InterPro" id="IPR035979">
    <property type="entry name" value="RBD_domain_sf"/>
</dbReference>
<dbReference type="PANTHER" id="PTHR23147">
    <property type="entry name" value="SERINE/ARGININE RICH SPLICING FACTOR"/>
    <property type="match status" value="1"/>
</dbReference>
<feature type="compositionally biased region" description="Low complexity" evidence="2">
    <location>
        <begin position="143"/>
        <end position="169"/>
    </location>
</feature>
<dbReference type="EMBL" id="GL871579">
    <property type="protein sequence ID" value="EGC28637.1"/>
    <property type="molecule type" value="Genomic_DNA"/>
</dbReference>
<evidence type="ECO:0000313" key="4">
    <source>
        <dbReference type="EMBL" id="EGC28637.1"/>
    </source>
</evidence>
<dbReference type="InterPro" id="IPR012677">
    <property type="entry name" value="Nucleotide-bd_a/b_plait_sf"/>
</dbReference>
<proteinExistence type="predicted"/>
<feature type="compositionally biased region" description="Low complexity" evidence="2">
    <location>
        <begin position="493"/>
        <end position="518"/>
    </location>
</feature>
<dbReference type="GO" id="GO:0003723">
    <property type="term" value="F:RNA binding"/>
    <property type="evidence" value="ECO:0007669"/>
    <property type="project" value="UniProtKB-UniRule"/>
</dbReference>
<feature type="region of interest" description="Disordered" evidence="2">
    <location>
        <begin position="230"/>
        <end position="388"/>
    </location>
</feature>
<keyword evidence="1" id="KW-0694">RNA-binding</keyword>
<dbReference type="KEGG" id="dpp:DICPUDRAFT_100079"/>
<dbReference type="RefSeq" id="XP_003294836.1">
    <property type="nucleotide sequence ID" value="XM_003294788.1"/>
</dbReference>
<sequence>MNDIALSSNLIDRTSSTIYVSNIRHSTPINSIFNIFSKFGPLERCEIPENKFGKTRGFAFIEFENKMNAYSAFEELSKQEILLDGRVLKLEWARATKLYKEDIQNLSSESKEKIMGAFSRNHNFDSRYSKKGNTRKISSKVVNNGTPNNINNNNNNTNNNNGLQSNNINTNTNIINNNIKPISSPSFSSSPSIGNNNNTIINNSPTSISNSNSYLNGIVNNSNFELNNSNNITNLNGSSNGIQLPQQSQQPQSPQQLTPKKKTFIKKDQNETSPILNNSTLYNNGFMQQQTSPHHHLSQSQPHLPTSPQQSMNGGSPSQTSSNMKKLNNSTVNLNVNSYHHHNHQSPNGIGNHQFVSTNNHHHHHHQQQQQQQQQQTNNPLLPIPGLSKSLNGIGSTSYLDSNSIPIIDHNQHNQISNYGAYFGIPNFNQSFDFNLSFNQTLNNLSNLDLHSRIILPNDQSNTVNHDGSPSISGGSSLIGNVSNSPSKMTTKTTINTSPLSSSTLSLHQSHNNNNNKNIISANLVSNSNGAIPTNGGSPNSSSPATSDLNTMGKIAPSISNQPIQNGFFNNNDEYLTELNASLHSIHNGNISNFSSSSSYPNHHYFASSQDPIFISSPPGINTTFSHFSPISSFNNNPFFK</sequence>
<dbReference type="FunCoup" id="F1A592">
    <property type="interactions" value="784"/>
</dbReference>
<dbReference type="OMA" id="AFSRNHN"/>
<feature type="compositionally biased region" description="Polar residues" evidence="2">
    <location>
        <begin position="345"/>
        <end position="359"/>
    </location>
</feature>
<dbReference type="CDD" id="cd00590">
    <property type="entry name" value="RRM_SF"/>
    <property type="match status" value="1"/>
</dbReference>
<feature type="compositionally biased region" description="Polar residues" evidence="2">
    <location>
        <begin position="306"/>
        <end position="324"/>
    </location>
</feature>
<dbReference type="AlphaFoldDB" id="F1A592"/>
<evidence type="ECO:0000256" key="1">
    <source>
        <dbReference type="PROSITE-ProRule" id="PRU00176"/>
    </source>
</evidence>
<feature type="region of interest" description="Disordered" evidence="2">
    <location>
        <begin position="140"/>
        <end position="169"/>
    </location>
</feature>
<dbReference type="Gene3D" id="3.30.70.330">
    <property type="match status" value="1"/>
</dbReference>
<feature type="compositionally biased region" description="Low complexity" evidence="2">
    <location>
        <begin position="288"/>
        <end position="304"/>
    </location>
</feature>
<feature type="domain" description="RRM" evidence="3">
    <location>
        <begin position="16"/>
        <end position="95"/>
    </location>
</feature>
<dbReference type="Pfam" id="PF00076">
    <property type="entry name" value="RRM_1"/>
    <property type="match status" value="1"/>
</dbReference>
<dbReference type="eggNOG" id="ENOG502R7KW">
    <property type="taxonomic scope" value="Eukaryota"/>
</dbReference>
<dbReference type="VEuPathDB" id="AmoebaDB:DICPUDRAFT_100079"/>
<feature type="compositionally biased region" description="Polar residues" evidence="2">
    <location>
        <begin position="271"/>
        <end position="287"/>
    </location>
</feature>
<gene>
    <name evidence="4" type="ORF">DICPUDRAFT_100079</name>
</gene>
<organism evidence="4 5">
    <name type="scientific">Dictyostelium purpureum</name>
    <name type="common">Slime mold</name>
    <dbReference type="NCBI Taxonomy" id="5786"/>
    <lineage>
        <taxon>Eukaryota</taxon>
        <taxon>Amoebozoa</taxon>
        <taxon>Evosea</taxon>
        <taxon>Eumycetozoa</taxon>
        <taxon>Dictyostelia</taxon>
        <taxon>Dictyosteliales</taxon>
        <taxon>Dictyosteliaceae</taxon>
        <taxon>Dictyostelium</taxon>
    </lineage>
</organism>
<dbReference type="Proteomes" id="UP000001064">
    <property type="component" value="Unassembled WGS sequence"/>
</dbReference>
<keyword evidence="5" id="KW-1185">Reference proteome</keyword>
<dbReference type="InParanoid" id="F1A592"/>
<evidence type="ECO:0000259" key="3">
    <source>
        <dbReference type="PROSITE" id="PS50102"/>
    </source>
</evidence>
<dbReference type="PROSITE" id="PS50102">
    <property type="entry name" value="RRM"/>
    <property type="match status" value="1"/>
</dbReference>
<feature type="compositionally biased region" description="Low complexity" evidence="2">
    <location>
        <begin position="325"/>
        <end position="338"/>
    </location>
</feature>
<dbReference type="InterPro" id="IPR000504">
    <property type="entry name" value="RRM_dom"/>
</dbReference>
<evidence type="ECO:0000256" key="2">
    <source>
        <dbReference type="SAM" id="MobiDB-lite"/>
    </source>
</evidence>
<reference evidence="5" key="1">
    <citation type="journal article" date="2011" name="Genome Biol.">
        <title>Comparative genomics of the social amoebae Dictyostelium discoideum and Dictyostelium purpureum.</title>
        <authorList>
            <consortium name="US DOE Joint Genome Institute (JGI-PGF)"/>
            <person name="Sucgang R."/>
            <person name="Kuo A."/>
            <person name="Tian X."/>
            <person name="Salerno W."/>
            <person name="Parikh A."/>
            <person name="Feasley C.L."/>
            <person name="Dalin E."/>
            <person name="Tu H."/>
            <person name="Huang E."/>
            <person name="Barry K."/>
            <person name="Lindquist E."/>
            <person name="Shapiro H."/>
            <person name="Bruce D."/>
            <person name="Schmutz J."/>
            <person name="Salamov A."/>
            <person name="Fey P."/>
            <person name="Gaudet P."/>
            <person name="Anjard C."/>
            <person name="Babu M.M."/>
            <person name="Basu S."/>
            <person name="Bushmanova Y."/>
            <person name="van der Wel H."/>
            <person name="Katoh-Kurasawa M."/>
            <person name="Dinh C."/>
            <person name="Coutinho P.M."/>
            <person name="Saito T."/>
            <person name="Elias M."/>
            <person name="Schaap P."/>
            <person name="Kay R.R."/>
            <person name="Henrissat B."/>
            <person name="Eichinger L."/>
            <person name="Rivero F."/>
            <person name="Putnam N.H."/>
            <person name="West C.M."/>
            <person name="Loomis W.F."/>
            <person name="Chisholm R.L."/>
            <person name="Shaulsky G."/>
            <person name="Strassmann J.E."/>
            <person name="Queller D.C."/>
            <person name="Kuspa A."/>
            <person name="Grigoriev I.V."/>
        </authorList>
    </citation>
    <scope>NUCLEOTIDE SEQUENCE [LARGE SCALE GENOMIC DNA]</scope>
    <source>
        <strain evidence="5">QSDP1</strain>
    </source>
</reference>
<accession>F1A592</accession>
<feature type="compositionally biased region" description="Low complexity" evidence="2">
    <location>
        <begin position="468"/>
        <end position="485"/>
    </location>
</feature>
<protein>
    <recommendedName>
        <fullName evidence="3">RRM domain-containing protein</fullName>
    </recommendedName>
</protein>
<dbReference type="InterPro" id="IPR050907">
    <property type="entry name" value="SRSF"/>
</dbReference>
<feature type="region of interest" description="Disordered" evidence="2">
    <location>
        <begin position="461"/>
        <end position="518"/>
    </location>
</feature>
<evidence type="ECO:0000313" key="5">
    <source>
        <dbReference type="Proteomes" id="UP000001064"/>
    </source>
</evidence>